<protein>
    <submittedName>
        <fullName evidence="5">Response regulator receiver protein</fullName>
    </submittedName>
</protein>
<dbReference type="InterPro" id="IPR011006">
    <property type="entry name" value="CheY-like_superfamily"/>
</dbReference>
<dbReference type="Gene3D" id="3.40.50.2300">
    <property type="match status" value="1"/>
</dbReference>
<evidence type="ECO:0000259" key="4">
    <source>
        <dbReference type="PROSITE" id="PS50887"/>
    </source>
</evidence>
<reference evidence="5 6" key="1">
    <citation type="submission" date="2014-08" db="EMBL/GenBank/DDBJ databases">
        <title>Genomic and Phenotypic Diversity of Colwellia psychrerythraea strains from Disparate Marine Basins.</title>
        <authorList>
            <person name="Techtmann S.M."/>
            <person name="Stelling S.C."/>
            <person name="Utturkar S.M."/>
            <person name="Alshibli N."/>
            <person name="Harris A."/>
            <person name="Brown S.D."/>
            <person name="Hazen T.C."/>
        </authorList>
    </citation>
    <scope>NUCLEOTIDE SEQUENCE [LARGE SCALE GENOMIC DNA]</scope>
    <source>
        <strain evidence="5 6">GAB14E</strain>
    </source>
</reference>
<dbReference type="GO" id="GO:0000160">
    <property type="term" value="P:phosphorelay signal transduction system"/>
    <property type="evidence" value="ECO:0007669"/>
    <property type="project" value="InterPro"/>
</dbReference>
<accession>A0A099L2U9</accession>
<comment type="caution">
    <text evidence="5">The sequence shown here is derived from an EMBL/GenBank/DDBJ whole genome shotgun (WGS) entry which is preliminary data.</text>
</comment>
<dbReference type="PANTHER" id="PTHR44591">
    <property type="entry name" value="STRESS RESPONSE REGULATOR PROTEIN 1"/>
    <property type="match status" value="1"/>
</dbReference>
<dbReference type="EMBL" id="JQEC01000011">
    <property type="protein sequence ID" value="KGJ96178.1"/>
    <property type="molecule type" value="Genomic_DNA"/>
</dbReference>
<dbReference type="PANTHER" id="PTHR44591:SF3">
    <property type="entry name" value="RESPONSE REGULATORY DOMAIN-CONTAINING PROTEIN"/>
    <property type="match status" value="1"/>
</dbReference>
<feature type="domain" description="GGDEF" evidence="4">
    <location>
        <begin position="166"/>
        <end position="282"/>
    </location>
</feature>
<dbReference type="PROSITE" id="PS50110">
    <property type="entry name" value="RESPONSE_REGULATORY"/>
    <property type="match status" value="1"/>
</dbReference>
<dbReference type="RefSeq" id="WP_033081160.1">
    <property type="nucleotide sequence ID" value="NZ_JQEC01000011.1"/>
</dbReference>
<dbReference type="InterPro" id="IPR000160">
    <property type="entry name" value="GGDEF_dom"/>
</dbReference>
<feature type="modified residue" description="4-aspartylphosphate" evidence="2">
    <location>
        <position position="61"/>
    </location>
</feature>
<dbReference type="Proteomes" id="UP000029868">
    <property type="component" value="Unassembled WGS sequence"/>
</dbReference>
<evidence type="ECO:0000259" key="3">
    <source>
        <dbReference type="PROSITE" id="PS50110"/>
    </source>
</evidence>
<dbReference type="Pfam" id="PF00072">
    <property type="entry name" value="Response_reg"/>
    <property type="match status" value="1"/>
</dbReference>
<dbReference type="InterPro" id="IPR029787">
    <property type="entry name" value="Nucleotide_cyclase"/>
</dbReference>
<dbReference type="OrthoDB" id="9796655at2"/>
<organism evidence="5 6">
    <name type="scientific">Colwellia psychrerythraea</name>
    <name type="common">Vibrio psychroerythus</name>
    <dbReference type="NCBI Taxonomy" id="28229"/>
    <lineage>
        <taxon>Bacteria</taxon>
        <taxon>Pseudomonadati</taxon>
        <taxon>Pseudomonadota</taxon>
        <taxon>Gammaproteobacteria</taxon>
        <taxon>Alteromonadales</taxon>
        <taxon>Colwelliaceae</taxon>
        <taxon>Colwellia</taxon>
    </lineage>
</organism>
<feature type="domain" description="Response regulatory" evidence="3">
    <location>
        <begin position="6"/>
        <end position="126"/>
    </location>
</feature>
<dbReference type="PATRIC" id="fig|28229.3.peg.1059"/>
<evidence type="ECO:0000256" key="2">
    <source>
        <dbReference type="PROSITE-ProRule" id="PRU00169"/>
    </source>
</evidence>
<dbReference type="InterPro" id="IPR050595">
    <property type="entry name" value="Bact_response_regulator"/>
</dbReference>
<dbReference type="AlphaFoldDB" id="A0A099L2U9"/>
<dbReference type="InterPro" id="IPR001789">
    <property type="entry name" value="Sig_transdc_resp-reg_receiver"/>
</dbReference>
<name>A0A099L2U9_COLPS</name>
<gene>
    <name evidence="5" type="ORF">GAB14E_0125</name>
</gene>
<evidence type="ECO:0000256" key="1">
    <source>
        <dbReference type="ARBA" id="ARBA00022553"/>
    </source>
</evidence>
<evidence type="ECO:0000313" key="5">
    <source>
        <dbReference type="EMBL" id="KGJ96178.1"/>
    </source>
</evidence>
<dbReference type="SUPFAM" id="SSF55073">
    <property type="entry name" value="Nucleotide cyclase"/>
    <property type="match status" value="1"/>
</dbReference>
<evidence type="ECO:0000313" key="6">
    <source>
        <dbReference type="Proteomes" id="UP000029868"/>
    </source>
</evidence>
<dbReference type="PROSITE" id="PS50887">
    <property type="entry name" value="GGDEF"/>
    <property type="match status" value="1"/>
</dbReference>
<sequence length="284" mass="31585">MLKEKSVLIVDDEEGVRQTLKRGIHRQFNKGSKRVSITEAGNGAEAIALANNFPPDLILMDIRMPVMDGLKACSILRRDSKFAATMIIMLTCEITEESAGLLSGADDYIIKPFDIKTLLIRIERGLFKQGAMGRVSYAESDGVLSKNYFVESWLSYEVARAKRYQHSLSLLLVKIDAIDTKKSTKNRDLAVIKLLKRRASDPLIKWGDNTFAILLIETCADDAVLLAKRIIWLAQNSPNFLRPNLGIANLEDTLTDDLIINAEYSLAASVCTGEVVLNRLAVKL</sequence>
<proteinExistence type="predicted"/>
<dbReference type="SUPFAM" id="SSF52172">
    <property type="entry name" value="CheY-like"/>
    <property type="match status" value="1"/>
</dbReference>
<keyword evidence="1 2" id="KW-0597">Phosphoprotein</keyword>
<dbReference type="SMART" id="SM00448">
    <property type="entry name" value="REC"/>
    <property type="match status" value="1"/>
</dbReference>
<dbReference type="SMART" id="SM00267">
    <property type="entry name" value="GGDEF"/>
    <property type="match status" value="1"/>
</dbReference>